<feature type="domain" description="RNA polymerase sigma factor 54 DNA-binding" evidence="10">
    <location>
        <begin position="449"/>
        <end position="607"/>
    </location>
</feature>
<dbReference type="InterPro" id="IPR007046">
    <property type="entry name" value="RNA_pol_sigma_54_core-bd"/>
</dbReference>
<dbReference type="Pfam" id="PF04552">
    <property type="entry name" value="Sigma54_DBD"/>
    <property type="match status" value="1"/>
</dbReference>
<dbReference type="InterPro" id="IPR038709">
    <property type="entry name" value="RpoN_core-bd_sf"/>
</dbReference>
<dbReference type="PANTHER" id="PTHR32248">
    <property type="entry name" value="RNA POLYMERASE SIGMA-54 FACTOR"/>
    <property type="match status" value="1"/>
</dbReference>
<feature type="compositionally biased region" description="Low complexity" evidence="9">
    <location>
        <begin position="221"/>
        <end position="232"/>
    </location>
</feature>
<dbReference type="Pfam" id="PF00309">
    <property type="entry name" value="Sigma54_AID"/>
    <property type="match status" value="1"/>
</dbReference>
<feature type="domain" description="RNA polymerase sigma factor 54 core-binding" evidence="11">
    <location>
        <begin position="259"/>
        <end position="388"/>
    </location>
</feature>
<evidence type="ECO:0000256" key="7">
    <source>
        <dbReference type="ARBA" id="ARBA00023125"/>
    </source>
</evidence>
<dbReference type="EMBL" id="CP036287">
    <property type="protein sequence ID" value="QDU67442.1"/>
    <property type="molecule type" value="Genomic_DNA"/>
</dbReference>
<evidence type="ECO:0000256" key="6">
    <source>
        <dbReference type="ARBA" id="ARBA00023082"/>
    </source>
</evidence>
<dbReference type="GO" id="GO:0006352">
    <property type="term" value="P:DNA-templated transcription initiation"/>
    <property type="evidence" value="ECO:0007669"/>
    <property type="project" value="InterPro"/>
</dbReference>
<dbReference type="GO" id="GO:0000428">
    <property type="term" value="C:DNA-directed RNA polymerase complex"/>
    <property type="evidence" value="ECO:0007669"/>
    <property type="project" value="UniProtKB-KW"/>
</dbReference>
<keyword evidence="2" id="KW-0240">DNA-directed RNA polymerase</keyword>
<feature type="region of interest" description="Disordered" evidence="9">
    <location>
        <begin position="393"/>
        <end position="434"/>
    </location>
</feature>
<dbReference type="Pfam" id="PF04963">
    <property type="entry name" value="Sigma54_CBD"/>
    <property type="match status" value="2"/>
</dbReference>
<dbReference type="GO" id="GO:0016779">
    <property type="term" value="F:nucleotidyltransferase activity"/>
    <property type="evidence" value="ECO:0007669"/>
    <property type="project" value="UniProtKB-KW"/>
</dbReference>
<dbReference type="GO" id="GO:0003677">
    <property type="term" value="F:DNA binding"/>
    <property type="evidence" value="ECO:0007669"/>
    <property type="project" value="UniProtKB-KW"/>
</dbReference>
<dbReference type="KEGG" id="pbap:Pla133_25250"/>
<protein>
    <submittedName>
        <fullName evidence="12">RNA polymerase sigma-54 factor</fullName>
    </submittedName>
</protein>
<dbReference type="AlphaFoldDB" id="A0A518BKD7"/>
<dbReference type="InterPro" id="IPR000394">
    <property type="entry name" value="RNA_pol_sigma_54"/>
</dbReference>
<evidence type="ECO:0000256" key="9">
    <source>
        <dbReference type="SAM" id="MobiDB-lite"/>
    </source>
</evidence>
<dbReference type="InterPro" id="IPR007634">
    <property type="entry name" value="RNA_pol_sigma_54_DNA-bd"/>
</dbReference>
<dbReference type="Gene3D" id="1.10.10.1330">
    <property type="entry name" value="RNA polymerase sigma-54 factor, core-binding domain"/>
    <property type="match status" value="1"/>
</dbReference>
<proteinExistence type="inferred from homology"/>
<keyword evidence="5" id="KW-0805">Transcription regulation</keyword>
<dbReference type="RefSeq" id="WP_145065629.1">
    <property type="nucleotide sequence ID" value="NZ_CP036287.1"/>
</dbReference>
<dbReference type="PROSITE" id="PS00718">
    <property type="entry name" value="SIGMA54_2"/>
    <property type="match status" value="1"/>
</dbReference>
<keyword evidence="3" id="KW-0808">Transferase</keyword>
<dbReference type="Gene3D" id="1.10.10.60">
    <property type="entry name" value="Homeodomain-like"/>
    <property type="match status" value="1"/>
</dbReference>
<evidence type="ECO:0000259" key="11">
    <source>
        <dbReference type="Pfam" id="PF04963"/>
    </source>
</evidence>
<reference evidence="12 13" key="1">
    <citation type="submission" date="2019-02" db="EMBL/GenBank/DDBJ databases">
        <title>Deep-cultivation of Planctomycetes and their phenomic and genomic characterization uncovers novel biology.</title>
        <authorList>
            <person name="Wiegand S."/>
            <person name="Jogler M."/>
            <person name="Boedeker C."/>
            <person name="Pinto D."/>
            <person name="Vollmers J."/>
            <person name="Rivas-Marin E."/>
            <person name="Kohn T."/>
            <person name="Peeters S.H."/>
            <person name="Heuer A."/>
            <person name="Rast P."/>
            <person name="Oberbeckmann S."/>
            <person name="Bunk B."/>
            <person name="Jeske O."/>
            <person name="Meyerdierks A."/>
            <person name="Storesund J.E."/>
            <person name="Kallscheuer N."/>
            <person name="Luecker S."/>
            <person name="Lage O.M."/>
            <person name="Pohl T."/>
            <person name="Merkel B.J."/>
            <person name="Hornburger P."/>
            <person name="Mueller R.-W."/>
            <person name="Bruemmer F."/>
            <person name="Labrenz M."/>
            <person name="Spormann A.M."/>
            <person name="Op den Camp H."/>
            <person name="Overmann J."/>
            <person name="Amann R."/>
            <person name="Jetten M.S.M."/>
            <person name="Mascher T."/>
            <person name="Medema M.H."/>
            <person name="Devos D.P."/>
            <person name="Kaster A.-K."/>
            <person name="Ovreas L."/>
            <person name="Rohde M."/>
            <person name="Galperin M.Y."/>
            <person name="Jogler C."/>
        </authorList>
    </citation>
    <scope>NUCLEOTIDE SEQUENCE [LARGE SCALE GENOMIC DNA]</scope>
    <source>
        <strain evidence="12 13">Pla133</strain>
    </source>
</reference>
<evidence type="ECO:0000313" key="12">
    <source>
        <dbReference type="EMBL" id="QDU67442.1"/>
    </source>
</evidence>
<evidence type="ECO:0000256" key="3">
    <source>
        <dbReference type="ARBA" id="ARBA00022679"/>
    </source>
</evidence>
<dbReference type="GO" id="GO:0016987">
    <property type="term" value="F:sigma factor activity"/>
    <property type="evidence" value="ECO:0007669"/>
    <property type="project" value="UniProtKB-KW"/>
</dbReference>
<evidence type="ECO:0000256" key="1">
    <source>
        <dbReference type="ARBA" id="ARBA00008798"/>
    </source>
</evidence>
<keyword evidence="8" id="KW-0804">Transcription</keyword>
<evidence type="ECO:0000256" key="5">
    <source>
        <dbReference type="ARBA" id="ARBA00023015"/>
    </source>
</evidence>
<organism evidence="12 13">
    <name type="scientific">Engelhardtia mirabilis</name>
    <dbReference type="NCBI Taxonomy" id="2528011"/>
    <lineage>
        <taxon>Bacteria</taxon>
        <taxon>Pseudomonadati</taxon>
        <taxon>Planctomycetota</taxon>
        <taxon>Planctomycetia</taxon>
        <taxon>Planctomycetia incertae sedis</taxon>
        <taxon>Engelhardtia</taxon>
    </lineage>
</organism>
<comment type="similarity">
    <text evidence="1">Belongs to the sigma-54 factor family.</text>
</comment>
<evidence type="ECO:0000259" key="10">
    <source>
        <dbReference type="Pfam" id="PF04552"/>
    </source>
</evidence>
<name>A0A518BKD7_9BACT</name>
<dbReference type="GO" id="GO:0001216">
    <property type="term" value="F:DNA-binding transcription activator activity"/>
    <property type="evidence" value="ECO:0007669"/>
    <property type="project" value="InterPro"/>
</dbReference>
<feature type="region of interest" description="Disordered" evidence="9">
    <location>
        <begin position="184"/>
        <end position="240"/>
    </location>
</feature>
<dbReference type="Proteomes" id="UP000316921">
    <property type="component" value="Chromosome"/>
</dbReference>
<evidence type="ECO:0000256" key="8">
    <source>
        <dbReference type="ARBA" id="ARBA00023163"/>
    </source>
</evidence>
<keyword evidence="13" id="KW-1185">Reference proteome</keyword>
<keyword evidence="6" id="KW-0731">Sigma factor</keyword>
<dbReference type="PANTHER" id="PTHR32248:SF4">
    <property type="entry name" value="RNA POLYMERASE SIGMA-54 FACTOR"/>
    <property type="match status" value="1"/>
</dbReference>
<accession>A0A518BKD7</accession>
<evidence type="ECO:0000256" key="2">
    <source>
        <dbReference type="ARBA" id="ARBA00022478"/>
    </source>
</evidence>
<feature type="domain" description="RNA polymerase sigma factor 54 core-binding" evidence="11">
    <location>
        <begin position="122"/>
        <end position="177"/>
    </location>
</feature>
<keyword evidence="7" id="KW-0238">DNA-binding</keyword>
<feature type="compositionally biased region" description="Basic and acidic residues" evidence="9">
    <location>
        <begin position="84"/>
        <end position="119"/>
    </location>
</feature>
<evidence type="ECO:0000313" key="13">
    <source>
        <dbReference type="Proteomes" id="UP000316921"/>
    </source>
</evidence>
<dbReference type="PROSITE" id="PS50044">
    <property type="entry name" value="SIGMA54_3"/>
    <property type="match status" value="1"/>
</dbReference>
<gene>
    <name evidence="12" type="primary">rpoN_1</name>
    <name evidence="12" type="ORF">Pla133_25250</name>
</gene>
<keyword evidence="4" id="KW-0548">Nucleotidyltransferase</keyword>
<feature type="region of interest" description="Disordered" evidence="9">
    <location>
        <begin position="49"/>
        <end position="125"/>
    </location>
</feature>
<evidence type="ECO:0000256" key="4">
    <source>
        <dbReference type="ARBA" id="ARBA00022695"/>
    </source>
</evidence>
<sequence>MRLGISQHARMEQRLVQSPQMIQAMQILQLSSMDLHDRIEQELLENPLLEVAETPPDAALDGAGGESEGGESAPVSEEASIEQGLRDSIRDEIDRYQRDQEEAPSRVRNDSEEGDRKLEAMANTPNRPRSLATALVEELALVDLTDRQRQIAEFIAYSLDERGYLPESLDEVAAACTPDVLDHIPGGSDGVVTEDRPAVEQDSEPGAAAVGGEPDAEERPSPAGASGGPDADGVPETDGVHGHELTAAERFPLARRPVDAEEVAEVLTIMRRATHPGIGAVDLRDCLLLQLEARGIESPLVHDLVEHHLEDVTKNRLPRVAKATGHSIDEIKAALELLRELDPSPGREFGDSMATAIIPDVVVDEIDGEIEVRLGRQRTPDLRVSPAYEELLSRRKGAAAPSVGSSDGGPGEGHDGHTAGTNESPAKRTPEPEETLIVLNADDDETRRWLRKRLETARWFIDALDQRRSTVLRIADAVFEHQRDFLAKGPKALKPLRMQEIADQAGVHISTVSRAVAGKYAQTSRGIFPLKYFFTSGTTDESGAEASQVAIQQRIRELVDSEDGEKPLSDEQLAAALQERHGVRIARRTVTKYRKMLQIPSSSERRRF</sequence>